<dbReference type="GO" id="GO:0004357">
    <property type="term" value="F:glutamate-cysteine ligase activity"/>
    <property type="evidence" value="ECO:0007669"/>
    <property type="project" value="UniProtKB-EC"/>
</dbReference>
<dbReference type="GO" id="GO:0005524">
    <property type="term" value="F:ATP binding"/>
    <property type="evidence" value="ECO:0007669"/>
    <property type="project" value="UniProtKB-KW"/>
</dbReference>
<dbReference type="EMBL" id="FNTY01000002">
    <property type="protein sequence ID" value="SEE50662.1"/>
    <property type="molecule type" value="Genomic_DNA"/>
</dbReference>
<dbReference type="InterPro" id="IPR006336">
    <property type="entry name" value="GCS2"/>
</dbReference>
<dbReference type="EC" id="6.3.2.2" evidence="4"/>
<dbReference type="NCBIfam" id="TIGR02050">
    <property type="entry name" value="gshA_cyan_rel"/>
    <property type="match status" value="1"/>
</dbReference>
<sequence length="396" mass="44702">MNPHLNFGIEEEYFITDLRTRRMSEDPPGAAIEACKAELSPCFAYEMFKGQVEVASPIFTDVAQAAEYLGTARQTLRQTLDPYGLGLLSVGSHPLADWRLQQATEQDHFLQLFEDYQRVARCSLLSGLHVHVEVPGHLDRIQVMNEVLPWLPFLLALSSSSPFWDGADSGFASYRQTACDEWPRMGVPEFLEDQAAYDAYVALLMRTGTVRQAGDIWWGLRPAAKYPTLELRMTDACPRLDDALCIASFFRLVVAYAMDQPRPGSAYSQTSQWILKENRWRAKRYGTRASFIIEGYDRPFSIKQWLFMAEQMLGDAARTLGAESVFAHIRQMLREGTSAQRQLGVYERALRRGEDVQAALSQVVDELLMETSQAPSFDQRIPGSGNPGRALTRQVI</sequence>
<dbReference type="Gene3D" id="3.30.590.20">
    <property type="match status" value="1"/>
</dbReference>
<dbReference type="InterPro" id="IPR050141">
    <property type="entry name" value="GCL_type2/YbdK_subfam"/>
</dbReference>
<reference evidence="6 7" key="1">
    <citation type="submission" date="2016-10" db="EMBL/GenBank/DDBJ databases">
        <authorList>
            <person name="de Groot N.N."/>
        </authorList>
    </citation>
    <scope>NUCLEOTIDE SEQUENCE [LARGE SCALE GENOMIC DNA]</scope>
    <source>
        <strain evidence="6 7">BS3662</strain>
    </source>
</reference>
<comment type="function">
    <text evidence="4">ATP-dependent carboxylate-amine ligase which exhibits weak glutamate--cysteine ligase activity.</text>
</comment>
<dbReference type="PANTHER" id="PTHR36510:SF1">
    <property type="entry name" value="GLUTAMATE--CYSTEINE LIGASE 2-RELATED"/>
    <property type="match status" value="1"/>
</dbReference>
<dbReference type="InterPro" id="IPR014746">
    <property type="entry name" value="Gln_synth/guanido_kin_cat_dom"/>
</dbReference>
<accession>A0A1H5JDS9</accession>
<keyword evidence="3 4" id="KW-0067">ATP-binding</keyword>
<evidence type="ECO:0000256" key="1">
    <source>
        <dbReference type="ARBA" id="ARBA00022598"/>
    </source>
</evidence>
<evidence type="ECO:0000313" key="7">
    <source>
        <dbReference type="Proteomes" id="UP000198985"/>
    </source>
</evidence>
<organism evidence="6 7">
    <name type="scientific">Pseudomonas migulae</name>
    <dbReference type="NCBI Taxonomy" id="78543"/>
    <lineage>
        <taxon>Bacteria</taxon>
        <taxon>Pseudomonadati</taxon>
        <taxon>Pseudomonadota</taxon>
        <taxon>Gammaproteobacteria</taxon>
        <taxon>Pseudomonadales</taxon>
        <taxon>Pseudomonadaceae</taxon>
        <taxon>Pseudomonas</taxon>
    </lineage>
</organism>
<name>A0A1H5JDS9_9PSED</name>
<comment type="catalytic activity">
    <reaction evidence="4">
        <text>L-cysteine + L-glutamate + ATP = gamma-L-glutamyl-L-cysteine + ADP + phosphate + H(+)</text>
        <dbReference type="Rhea" id="RHEA:13285"/>
        <dbReference type="ChEBI" id="CHEBI:15378"/>
        <dbReference type="ChEBI" id="CHEBI:29985"/>
        <dbReference type="ChEBI" id="CHEBI:30616"/>
        <dbReference type="ChEBI" id="CHEBI:35235"/>
        <dbReference type="ChEBI" id="CHEBI:43474"/>
        <dbReference type="ChEBI" id="CHEBI:58173"/>
        <dbReference type="ChEBI" id="CHEBI:456216"/>
        <dbReference type="EC" id="6.3.2.2"/>
    </reaction>
</comment>
<evidence type="ECO:0000256" key="2">
    <source>
        <dbReference type="ARBA" id="ARBA00022741"/>
    </source>
</evidence>
<feature type="region of interest" description="Disordered" evidence="5">
    <location>
        <begin position="376"/>
        <end position="396"/>
    </location>
</feature>
<proteinExistence type="inferred from homology"/>
<dbReference type="Pfam" id="PF04107">
    <property type="entry name" value="GCS2"/>
    <property type="match status" value="1"/>
</dbReference>
<protein>
    <recommendedName>
        <fullName evidence="4">Putative glutamate--cysteine ligase 2</fullName>
        <ecNumber evidence="4">6.3.2.2</ecNumber>
    </recommendedName>
    <alternativeName>
        <fullName evidence="4">Gamma-glutamylcysteine synthetase 2</fullName>
        <shortName evidence="4">GCS 2</shortName>
        <shortName evidence="4">Gamma-GCS 2</shortName>
    </alternativeName>
</protein>
<evidence type="ECO:0000313" key="6">
    <source>
        <dbReference type="EMBL" id="SEE50662.1"/>
    </source>
</evidence>
<dbReference type="SUPFAM" id="SSF55931">
    <property type="entry name" value="Glutamine synthetase/guanido kinase"/>
    <property type="match status" value="1"/>
</dbReference>
<evidence type="ECO:0000256" key="4">
    <source>
        <dbReference type="HAMAP-Rule" id="MF_01609"/>
    </source>
</evidence>
<keyword evidence="2 4" id="KW-0547">Nucleotide-binding</keyword>
<evidence type="ECO:0000256" key="5">
    <source>
        <dbReference type="SAM" id="MobiDB-lite"/>
    </source>
</evidence>
<evidence type="ECO:0000256" key="3">
    <source>
        <dbReference type="ARBA" id="ARBA00022840"/>
    </source>
</evidence>
<comment type="similarity">
    <text evidence="4">Belongs to the glutamate--cysteine ligase type 2 family. YbdK subfamily.</text>
</comment>
<dbReference type="AlphaFoldDB" id="A0A1H5JDS9"/>
<dbReference type="GO" id="GO:0042398">
    <property type="term" value="P:modified amino acid biosynthetic process"/>
    <property type="evidence" value="ECO:0007669"/>
    <property type="project" value="InterPro"/>
</dbReference>
<dbReference type="NCBIfam" id="NF010039">
    <property type="entry name" value="PRK13515.1"/>
    <property type="match status" value="1"/>
</dbReference>
<dbReference type="Proteomes" id="UP000198985">
    <property type="component" value="Unassembled WGS sequence"/>
</dbReference>
<dbReference type="RefSeq" id="WP_084322236.1">
    <property type="nucleotide sequence ID" value="NZ_FNTY01000002.1"/>
</dbReference>
<gene>
    <name evidence="6" type="ORF">SAMN04490194_2533</name>
</gene>
<dbReference type="HAMAP" id="MF_01609">
    <property type="entry name" value="Glu_cys_ligase_2"/>
    <property type="match status" value="1"/>
</dbReference>
<keyword evidence="1 4" id="KW-0436">Ligase</keyword>
<dbReference type="InterPro" id="IPR011793">
    <property type="entry name" value="YbdK"/>
</dbReference>
<dbReference type="PANTHER" id="PTHR36510">
    <property type="entry name" value="GLUTAMATE--CYSTEINE LIGASE 2-RELATED"/>
    <property type="match status" value="1"/>
</dbReference>